<evidence type="ECO:0000256" key="1">
    <source>
        <dbReference type="SAM" id="Coils"/>
    </source>
</evidence>
<feature type="coiled-coil region" evidence="1">
    <location>
        <begin position="166"/>
        <end position="193"/>
    </location>
</feature>
<dbReference type="EMBL" id="CP017415">
    <property type="protein sequence ID" value="AOU97858.1"/>
    <property type="molecule type" value="Genomic_DNA"/>
</dbReference>
<sequence length="480" mass="55520">MLFDETRRHFFRPLNGKYRGQVVDCLSVLYERLYGAYADYSRNLTRDQVVETLEEAIARSPLLDEDEGEEYTPGARSQREQANWVLGLLLEHGWLERQMDEATLQATYAFTRHGRLFTQPMVDASGGRFRTRHRNTRNTRNALQSFLDKGEVYDLLDAYEYSERIVADFSDVIAELDERRRQLVREVESQQIVQRASDEFFDFMEKRFMPDVAIRLSADSVEKYRDEIAGLIERIKRKRREFKEQAECELRRAAPELIGEVSRSVLYSILDGIEARMHNASATMLPALRQALNGFTRRADIIMRQLSYSGGGLQNRLLRLTERFRQAAPERQIQALEASGETLATLSVGLADSDALRLFAPRKPRVVNASVEDSPAHDEASRREMFLQSALDQAFAFNSRAQRDYVFEALREGHRIHSQNLPVRDARELLMSAHIIEIGTQSTSEFAFRVTPTRQRVRTDYFDATDEFTLELTKRQDHAD</sequence>
<dbReference type="Pfam" id="PF18982">
    <property type="entry name" value="JetA"/>
    <property type="match status" value="1"/>
</dbReference>
<proteinExistence type="predicted"/>
<protein>
    <submittedName>
        <fullName evidence="2">Ferrochelatase</fullName>
    </submittedName>
</protein>
<dbReference type="AlphaFoldDB" id="A0A1D8IN05"/>
<organism evidence="2 3">
    <name type="scientific">Acidihalobacter yilgarnensis</name>
    <dbReference type="NCBI Taxonomy" id="2819280"/>
    <lineage>
        <taxon>Bacteria</taxon>
        <taxon>Pseudomonadati</taxon>
        <taxon>Pseudomonadota</taxon>
        <taxon>Gammaproteobacteria</taxon>
        <taxon>Chromatiales</taxon>
        <taxon>Ectothiorhodospiraceae</taxon>
        <taxon>Acidihalobacter</taxon>
    </lineage>
</organism>
<dbReference type="InterPro" id="IPR043773">
    <property type="entry name" value="JetA"/>
</dbReference>
<dbReference type="Proteomes" id="UP000095401">
    <property type="component" value="Chromosome"/>
</dbReference>
<reference evidence="3" key="1">
    <citation type="submission" date="2016-09" db="EMBL/GenBank/DDBJ databases">
        <title>Acidihalobacter prosperus F5.</title>
        <authorList>
            <person name="Khaleque H.N."/>
            <person name="Ramsay J.P."/>
            <person name="Kaksonen A.H."/>
            <person name="Boxall N.J."/>
            <person name="Watkin E.L.J."/>
        </authorList>
    </citation>
    <scope>NUCLEOTIDE SEQUENCE [LARGE SCALE GENOMIC DNA]</scope>
    <source>
        <strain evidence="3">F5</strain>
    </source>
</reference>
<name>A0A1D8IN05_9GAMM</name>
<gene>
    <name evidence="2" type="ORF">BI364_07680</name>
</gene>
<evidence type="ECO:0000313" key="2">
    <source>
        <dbReference type="EMBL" id="AOU97858.1"/>
    </source>
</evidence>
<keyword evidence="1" id="KW-0175">Coiled coil</keyword>
<evidence type="ECO:0000313" key="3">
    <source>
        <dbReference type="Proteomes" id="UP000095401"/>
    </source>
</evidence>
<accession>A0A1D8IN05</accession>
<keyword evidence="3" id="KW-1185">Reference proteome</keyword>
<feature type="coiled-coil region" evidence="1">
    <location>
        <begin position="221"/>
        <end position="252"/>
    </location>
</feature>
<dbReference type="KEGG" id="aprs:BI364_07680"/>
<dbReference type="RefSeq" id="WP_070078234.1">
    <property type="nucleotide sequence ID" value="NZ_CP017415.1"/>
</dbReference>